<accession>A0A2N7W4P1</accession>
<dbReference type="EMBL" id="PNYB01000010">
    <property type="protein sequence ID" value="PMS24358.1"/>
    <property type="molecule type" value="Genomic_DNA"/>
</dbReference>
<dbReference type="InterPro" id="IPR025391">
    <property type="entry name" value="DUF4123"/>
</dbReference>
<organism evidence="2 3">
    <name type="scientific">Trinickia soli</name>
    <dbReference type="NCBI Taxonomy" id="380675"/>
    <lineage>
        <taxon>Bacteria</taxon>
        <taxon>Pseudomonadati</taxon>
        <taxon>Pseudomonadota</taxon>
        <taxon>Betaproteobacteria</taxon>
        <taxon>Burkholderiales</taxon>
        <taxon>Burkholderiaceae</taxon>
        <taxon>Trinickia</taxon>
    </lineage>
</organism>
<dbReference type="Proteomes" id="UP000235347">
    <property type="component" value="Unassembled WGS sequence"/>
</dbReference>
<evidence type="ECO:0000313" key="2">
    <source>
        <dbReference type="EMBL" id="PMS24358.1"/>
    </source>
</evidence>
<feature type="domain" description="DUF4123" evidence="1">
    <location>
        <begin position="32"/>
        <end position="125"/>
    </location>
</feature>
<dbReference type="AlphaFoldDB" id="A0A2N7W4P1"/>
<sequence length="267" mass="29736">MIHYVVVEPLNGKLELPDVPPVYAVGELVPEERAELAGNAPVLYCAEHPNEQMPALRERAEHACASGAPPVICAILECDKATHRLHSHLSARLALPKPEGEAAIFRYYDPRVFAHLRWILKREQLGALMGPVARWTYLDRQAGWVTVEGAKVPSDDFALTNAQYRQVVRIEVIERALETLRGNGAAIKPDMPSLLDAQLAKGETYGLVGADLLAFALHGTVVSPYFDRHPRVRAVLQEPEKHPYAETVASWTQPDWEAIARESIQYQ</sequence>
<reference evidence="2 3" key="1">
    <citation type="submission" date="2018-01" db="EMBL/GenBank/DDBJ databases">
        <title>Whole genome analyses suggest that Burkholderia sensu lato contains two further novel genera in the rhizoxinica-symbiotica group Mycetohabitans gen. nov., and Trinickia gen. nov.: implications for the evolution of diazotrophy and nodulation in the Burkholderiaceae.</title>
        <authorList>
            <person name="Estrada-de los Santos P."/>
            <person name="Palmer M."/>
            <person name="Chavez-Ramirez B."/>
            <person name="Beukes C."/>
            <person name="Steenkamp E.T."/>
            <person name="Hirsch A.M."/>
            <person name="Manyaka P."/>
            <person name="Maluk M."/>
            <person name="Lafos M."/>
            <person name="Crook M."/>
            <person name="Gross E."/>
            <person name="Simon M.F."/>
            <person name="Bueno dos Reis Junior F."/>
            <person name="Poole P.S."/>
            <person name="Venter S.N."/>
            <person name="James E.K."/>
        </authorList>
    </citation>
    <scope>NUCLEOTIDE SEQUENCE [LARGE SCALE GENOMIC DNA]</scope>
    <source>
        <strain evidence="2 3">GP25-8</strain>
    </source>
</reference>
<proteinExistence type="predicted"/>
<name>A0A2N7W4P1_9BURK</name>
<gene>
    <name evidence="2" type="ORF">C0Z19_13885</name>
</gene>
<keyword evidence="3" id="KW-1185">Reference proteome</keyword>
<dbReference type="Pfam" id="PF13503">
    <property type="entry name" value="DUF4123"/>
    <property type="match status" value="1"/>
</dbReference>
<comment type="caution">
    <text evidence="2">The sequence shown here is derived from an EMBL/GenBank/DDBJ whole genome shotgun (WGS) entry which is preliminary data.</text>
</comment>
<evidence type="ECO:0000313" key="3">
    <source>
        <dbReference type="Proteomes" id="UP000235347"/>
    </source>
</evidence>
<protein>
    <recommendedName>
        <fullName evidence="1">DUF4123 domain-containing protein</fullName>
    </recommendedName>
</protein>
<evidence type="ECO:0000259" key="1">
    <source>
        <dbReference type="Pfam" id="PF13503"/>
    </source>
</evidence>
<dbReference type="RefSeq" id="WP_102610409.1">
    <property type="nucleotide sequence ID" value="NZ_CADIKD010000007.1"/>
</dbReference>